<dbReference type="SUPFAM" id="SSF52540">
    <property type="entry name" value="P-loop containing nucleoside triphosphate hydrolases"/>
    <property type="match status" value="1"/>
</dbReference>
<dbReference type="GO" id="GO:0090374">
    <property type="term" value="P:oligopeptide export from mitochondrion"/>
    <property type="evidence" value="ECO:0007669"/>
    <property type="project" value="TreeGrafter"/>
</dbReference>
<dbReference type="Proteomes" id="UP001188597">
    <property type="component" value="Unassembled WGS sequence"/>
</dbReference>
<keyword evidence="2" id="KW-0812">Transmembrane</keyword>
<protein>
    <recommendedName>
        <fullName evidence="7">ABC transporter domain-containing protein</fullName>
    </recommendedName>
</protein>
<evidence type="ECO:0000313" key="5">
    <source>
        <dbReference type="EMBL" id="KAK3037395.1"/>
    </source>
</evidence>
<dbReference type="GO" id="GO:0005524">
    <property type="term" value="F:ATP binding"/>
    <property type="evidence" value="ECO:0007669"/>
    <property type="project" value="InterPro"/>
</dbReference>
<organism evidence="5 6">
    <name type="scientific">Escallonia herrerae</name>
    <dbReference type="NCBI Taxonomy" id="1293975"/>
    <lineage>
        <taxon>Eukaryota</taxon>
        <taxon>Viridiplantae</taxon>
        <taxon>Streptophyta</taxon>
        <taxon>Embryophyta</taxon>
        <taxon>Tracheophyta</taxon>
        <taxon>Spermatophyta</taxon>
        <taxon>Magnoliopsida</taxon>
        <taxon>eudicotyledons</taxon>
        <taxon>Gunneridae</taxon>
        <taxon>Pentapetalae</taxon>
        <taxon>asterids</taxon>
        <taxon>campanulids</taxon>
        <taxon>Escalloniales</taxon>
        <taxon>Escalloniaceae</taxon>
        <taxon>Escallonia</taxon>
    </lineage>
</organism>
<dbReference type="EMBL" id="JAVXUP010000123">
    <property type="protein sequence ID" value="KAK3037395.1"/>
    <property type="molecule type" value="Genomic_DNA"/>
</dbReference>
<evidence type="ECO:0000256" key="2">
    <source>
        <dbReference type="ARBA" id="ARBA00022692"/>
    </source>
</evidence>
<name>A0AA89BD25_9ASTE</name>
<dbReference type="Gene3D" id="3.40.50.300">
    <property type="entry name" value="P-loop containing nucleotide triphosphate hydrolases"/>
    <property type="match status" value="2"/>
</dbReference>
<dbReference type="Gene3D" id="1.20.1560.10">
    <property type="entry name" value="ABC transporter type 1, transmembrane domain"/>
    <property type="match status" value="1"/>
</dbReference>
<comment type="caution">
    <text evidence="5">The sequence shown here is derived from an EMBL/GenBank/DDBJ whole genome shotgun (WGS) entry which is preliminary data.</text>
</comment>
<sequence length="302" mass="33446">MDRGYDRDLTWHNLEWTGHGVNEPRFILRYCNWLPRAFDGCTTMIFPKGRQGQAAYAKAGACFHAMHEEVSQAALMLLVASELWLHFVQIRKCDVPVTQGVRCGLVSGAGLRKAEVSTASIIEILKVDSSSNMATTLASARGEIEFQNISFTYQPRPDVQIFRDLCLTIPSGNHKSSKCAQLYIGIATGPQGYGTLVGERGVQLSGGQKLRVAIARAMLKDPKILFARRSHEHTRSGIRALLQDAVLDAILLHAASPHFLGSELPSLVLVFWKPRLPVCISGSIQEARNLKGRKEEKRRRGV</sequence>
<proteinExistence type="predicted"/>
<keyword evidence="4" id="KW-0472">Membrane</keyword>
<dbReference type="GO" id="GO:0015421">
    <property type="term" value="F:ABC-type oligopeptide transporter activity"/>
    <property type="evidence" value="ECO:0007669"/>
    <property type="project" value="TreeGrafter"/>
</dbReference>
<reference evidence="5" key="1">
    <citation type="submission" date="2022-12" db="EMBL/GenBank/DDBJ databases">
        <title>Draft genome assemblies for two species of Escallonia (Escalloniales).</title>
        <authorList>
            <person name="Chanderbali A."/>
            <person name="Dervinis C."/>
            <person name="Anghel I."/>
            <person name="Soltis D."/>
            <person name="Soltis P."/>
            <person name="Zapata F."/>
        </authorList>
    </citation>
    <scope>NUCLEOTIDE SEQUENCE</scope>
    <source>
        <strain evidence="5">UCBG64.0493</strain>
        <tissue evidence="5">Leaf</tissue>
    </source>
</reference>
<dbReference type="InterPro" id="IPR039421">
    <property type="entry name" value="Type_1_exporter"/>
</dbReference>
<accession>A0AA89BD25</accession>
<dbReference type="InterPro" id="IPR027417">
    <property type="entry name" value="P-loop_NTPase"/>
</dbReference>
<evidence type="ECO:0000313" key="6">
    <source>
        <dbReference type="Proteomes" id="UP001188597"/>
    </source>
</evidence>
<evidence type="ECO:0000256" key="3">
    <source>
        <dbReference type="ARBA" id="ARBA00022989"/>
    </source>
</evidence>
<gene>
    <name evidence="5" type="ORF">RJ639_030157</name>
</gene>
<dbReference type="PANTHER" id="PTHR43394:SF18">
    <property type="entry name" value="ABC TRANSPORTER B FAMILY MEMBER 11-LIKE"/>
    <property type="match status" value="1"/>
</dbReference>
<comment type="subcellular location">
    <subcellularLocation>
        <location evidence="1">Membrane</location>
        <topology evidence="1">Multi-pass membrane protein</topology>
    </subcellularLocation>
</comment>
<evidence type="ECO:0000256" key="1">
    <source>
        <dbReference type="ARBA" id="ARBA00004141"/>
    </source>
</evidence>
<evidence type="ECO:0000256" key="4">
    <source>
        <dbReference type="ARBA" id="ARBA00023136"/>
    </source>
</evidence>
<dbReference type="AlphaFoldDB" id="A0AA89BD25"/>
<dbReference type="InterPro" id="IPR036640">
    <property type="entry name" value="ABC1_TM_sf"/>
</dbReference>
<keyword evidence="6" id="KW-1185">Reference proteome</keyword>
<evidence type="ECO:0008006" key="7">
    <source>
        <dbReference type="Google" id="ProtNLM"/>
    </source>
</evidence>
<dbReference type="PANTHER" id="PTHR43394">
    <property type="entry name" value="ATP-DEPENDENT PERMEASE MDL1, MITOCHONDRIAL"/>
    <property type="match status" value="1"/>
</dbReference>
<keyword evidence="3" id="KW-1133">Transmembrane helix</keyword>
<dbReference type="GO" id="GO:0005743">
    <property type="term" value="C:mitochondrial inner membrane"/>
    <property type="evidence" value="ECO:0007669"/>
    <property type="project" value="TreeGrafter"/>
</dbReference>